<keyword evidence="2" id="KW-1185">Reference proteome</keyword>
<sequence>MICSSNNDLVLHTSLASQTSTQLMSHCIICNNNFIVDMTSIDLTFSSKLLILAEILVLLLKATEIYNPLPK</sequence>
<dbReference type="EMBL" id="RBXA01000002">
    <property type="protein sequence ID" value="RKS93973.1"/>
    <property type="molecule type" value="Genomic_DNA"/>
</dbReference>
<gene>
    <name evidence="1" type="ORF">BC952_1832</name>
</gene>
<dbReference type="AlphaFoldDB" id="A0A495S2D7"/>
<dbReference type="Proteomes" id="UP000280091">
    <property type="component" value="Unassembled WGS sequence"/>
</dbReference>
<evidence type="ECO:0000313" key="2">
    <source>
        <dbReference type="Proteomes" id="UP000280091"/>
    </source>
</evidence>
<proteinExistence type="predicted"/>
<comment type="caution">
    <text evidence="1">The sequence shown here is derived from an EMBL/GenBank/DDBJ whole genome shotgun (WGS) entry which is preliminary data.</text>
</comment>
<protein>
    <submittedName>
        <fullName evidence="1">Uncharacterized protein</fullName>
    </submittedName>
</protein>
<name>A0A495S2D7_9FLAO</name>
<accession>A0A495S2D7</accession>
<evidence type="ECO:0000313" key="1">
    <source>
        <dbReference type="EMBL" id="RKS93973.1"/>
    </source>
</evidence>
<reference evidence="1 2" key="1">
    <citation type="submission" date="2018-10" db="EMBL/GenBank/DDBJ databases">
        <title>Genomic Encyclopedia of Archaeal and Bacterial Type Strains, Phase II (KMG-II): from individual species to whole genera.</title>
        <authorList>
            <person name="Goeker M."/>
        </authorList>
    </citation>
    <scope>NUCLEOTIDE SEQUENCE [LARGE SCALE GENOMIC DNA]</scope>
    <source>
        <strain evidence="1 2">DSM 15094</strain>
    </source>
</reference>
<organism evidence="1 2">
    <name type="scientific">Flavobacterium limicola</name>
    <dbReference type="NCBI Taxonomy" id="180441"/>
    <lineage>
        <taxon>Bacteria</taxon>
        <taxon>Pseudomonadati</taxon>
        <taxon>Bacteroidota</taxon>
        <taxon>Flavobacteriia</taxon>
        <taxon>Flavobacteriales</taxon>
        <taxon>Flavobacteriaceae</taxon>
        <taxon>Flavobacterium</taxon>
    </lineage>
</organism>